<name>A0A1I5ZCN5_9RHOB</name>
<dbReference type="GO" id="GO:0005886">
    <property type="term" value="C:plasma membrane"/>
    <property type="evidence" value="ECO:0007669"/>
    <property type="project" value="UniProtKB-SubCell"/>
</dbReference>
<keyword evidence="6 7" id="KW-0472">Membrane</keyword>
<dbReference type="Pfam" id="PF00528">
    <property type="entry name" value="BPD_transp_1"/>
    <property type="match status" value="1"/>
</dbReference>
<feature type="transmembrane region" description="Helical" evidence="7">
    <location>
        <begin position="333"/>
        <end position="354"/>
    </location>
</feature>
<keyword evidence="5 7" id="KW-1133">Transmembrane helix</keyword>
<keyword evidence="3" id="KW-1003">Cell membrane</keyword>
<evidence type="ECO:0000256" key="2">
    <source>
        <dbReference type="ARBA" id="ARBA00022448"/>
    </source>
</evidence>
<dbReference type="STRING" id="93684.SAMN05421853_10911"/>
<keyword evidence="4 7" id="KW-0812">Transmembrane</keyword>
<dbReference type="PROSITE" id="PS50928">
    <property type="entry name" value="ABC_TM1"/>
    <property type="match status" value="1"/>
</dbReference>
<gene>
    <name evidence="9" type="ORF">SAMN05421853_10911</name>
</gene>
<evidence type="ECO:0000256" key="1">
    <source>
        <dbReference type="ARBA" id="ARBA00004651"/>
    </source>
</evidence>
<feature type="domain" description="ABC transmembrane type-1" evidence="8">
    <location>
        <begin position="217"/>
        <end position="410"/>
    </location>
</feature>
<evidence type="ECO:0000313" key="10">
    <source>
        <dbReference type="Proteomes" id="UP000243106"/>
    </source>
</evidence>
<reference evidence="10" key="1">
    <citation type="submission" date="2016-10" db="EMBL/GenBank/DDBJ databases">
        <authorList>
            <person name="Varghese N."/>
            <person name="Submissions S."/>
        </authorList>
    </citation>
    <scope>NUCLEOTIDE SEQUENCE [LARGE SCALE GENOMIC DNA]</scope>
    <source>
        <strain evidence="10">JCM 10271</strain>
    </source>
</reference>
<feature type="transmembrane region" description="Helical" evidence="7">
    <location>
        <begin position="223"/>
        <end position="245"/>
    </location>
</feature>
<dbReference type="InterPro" id="IPR000515">
    <property type="entry name" value="MetI-like"/>
</dbReference>
<comment type="subcellular location">
    <subcellularLocation>
        <location evidence="1 7">Cell membrane</location>
        <topology evidence="1 7">Multi-pass membrane protein</topology>
    </subcellularLocation>
</comment>
<organism evidence="9 10">
    <name type="scientific">Roseivivax halotolerans</name>
    <dbReference type="NCBI Taxonomy" id="93684"/>
    <lineage>
        <taxon>Bacteria</taxon>
        <taxon>Pseudomonadati</taxon>
        <taxon>Pseudomonadota</taxon>
        <taxon>Alphaproteobacteria</taxon>
        <taxon>Rhodobacterales</taxon>
        <taxon>Roseobacteraceae</taxon>
        <taxon>Roseivivax</taxon>
    </lineage>
</organism>
<feature type="transmembrane region" description="Helical" evidence="7">
    <location>
        <begin position="389"/>
        <end position="410"/>
    </location>
</feature>
<dbReference type="GO" id="GO:0055085">
    <property type="term" value="P:transmembrane transport"/>
    <property type="evidence" value="ECO:0007669"/>
    <property type="project" value="InterPro"/>
</dbReference>
<dbReference type="Proteomes" id="UP000243106">
    <property type="component" value="Unassembled WGS sequence"/>
</dbReference>
<keyword evidence="2 7" id="KW-0813">Transport</keyword>
<feature type="transmembrane region" description="Helical" evidence="7">
    <location>
        <begin position="12"/>
        <end position="35"/>
    </location>
</feature>
<dbReference type="EMBL" id="FOXV01000009">
    <property type="protein sequence ID" value="SFQ54229.1"/>
    <property type="molecule type" value="Genomic_DNA"/>
</dbReference>
<evidence type="ECO:0000256" key="3">
    <source>
        <dbReference type="ARBA" id="ARBA00022475"/>
    </source>
</evidence>
<feature type="transmembrane region" description="Helical" evidence="7">
    <location>
        <begin position="252"/>
        <end position="273"/>
    </location>
</feature>
<evidence type="ECO:0000256" key="7">
    <source>
        <dbReference type="RuleBase" id="RU363032"/>
    </source>
</evidence>
<protein>
    <submittedName>
        <fullName evidence="9">Alpha-glucoside transport system permease protein</fullName>
    </submittedName>
</protein>
<dbReference type="SUPFAM" id="SSF161098">
    <property type="entry name" value="MetI-like"/>
    <property type="match status" value="1"/>
</dbReference>
<dbReference type="InterPro" id="IPR035906">
    <property type="entry name" value="MetI-like_sf"/>
</dbReference>
<dbReference type="RefSeq" id="WP_093012975.1">
    <property type="nucleotide sequence ID" value="NZ_FOXV01000009.1"/>
</dbReference>
<dbReference type="AlphaFoldDB" id="A0A1I5ZCN5"/>
<evidence type="ECO:0000256" key="6">
    <source>
        <dbReference type="ARBA" id="ARBA00023136"/>
    </source>
</evidence>
<evidence type="ECO:0000259" key="8">
    <source>
        <dbReference type="PROSITE" id="PS50928"/>
    </source>
</evidence>
<sequence length="424" mass="46119">MDNIAGQKSGLSIATNLSVIALVLIWLIPTIGLAVSSFRERAQISETGWWRAPFSVEQAYRISPDPEGAYQDGDQWVLEGNLFDSSEDASGQGTVSGFGITSRAPGAAEPGMIYARYEVQVIEPDGEQDDTNIEIAYAEGEEPVFPDVDEDGNTVVQDIPPIFDRSLQVMQNGDFVYRDADEIDRGPSVYITAAQPPEFTLDNYDQILTSDGMDRAFINTLTVSIPATVIPIVVAAFAAYALAWMDFGARGFLIAMVVGLLVVPLQIALVPLLTLHQEIGIGQSFLGVWLAHTAFGMPLAIYLLRNYMIGLPRDIIESAKVDGATDFQVFTKIVLPLSFPALASFAIFQFLWTWNDLLVAKVFLPSNADSWVMTVKIADDLLGSRGGDWGILAAAAFVSIAVPLFVFFAMQKYLVRGLLAGSVK</sequence>
<keyword evidence="10" id="KW-1185">Reference proteome</keyword>
<dbReference type="Gene3D" id="1.10.3720.10">
    <property type="entry name" value="MetI-like"/>
    <property type="match status" value="1"/>
</dbReference>
<feature type="transmembrane region" description="Helical" evidence="7">
    <location>
        <begin position="285"/>
        <end position="304"/>
    </location>
</feature>
<comment type="similarity">
    <text evidence="7">Belongs to the binding-protein-dependent transport system permease family.</text>
</comment>
<dbReference type="PANTHER" id="PTHR43744:SF4">
    <property type="entry name" value="OSMOPROTECTIVE COMPOUNDS UPTAKE PERMEASE PROTEIN GGTD"/>
    <property type="match status" value="1"/>
</dbReference>
<dbReference type="CDD" id="cd06261">
    <property type="entry name" value="TM_PBP2"/>
    <property type="match status" value="1"/>
</dbReference>
<evidence type="ECO:0000256" key="4">
    <source>
        <dbReference type="ARBA" id="ARBA00022692"/>
    </source>
</evidence>
<evidence type="ECO:0000313" key="9">
    <source>
        <dbReference type="EMBL" id="SFQ54229.1"/>
    </source>
</evidence>
<proteinExistence type="inferred from homology"/>
<evidence type="ECO:0000256" key="5">
    <source>
        <dbReference type="ARBA" id="ARBA00022989"/>
    </source>
</evidence>
<accession>A0A1I5ZCN5</accession>
<dbReference type="PANTHER" id="PTHR43744">
    <property type="entry name" value="ABC TRANSPORTER PERMEASE PROTEIN MG189-RELATED-RELATED"/>
    <property type="match status" value="1"/>
</dbReference>